<evidence type="ECO:0000256" key="2">
    <source>
        <dbReference type="SAM" id="MobiDB-lite"/>
    </source>
</evidence>
<keyword evidence="1" id="KW-0853">WD repeat</keyword>
<feature type="region of interest" description="Disordered" evidence="2">
    <location>
        <begin position="1020"/>
        <end position="1051"/>
    </location>
</feature>
<feature type="region of interest" description="Disordered" evidence="2">
    <location>
        <begin position="829"/>
        <end position="862"/>
    </location>
</feature>
<feature type="compositionally biased region" description="Basic and acidic residues" evidence="2">
    <location>
        <begin position="1305"/>
        <end position="1331"/>
    </location>
</feature>
<dbReference type="InterPro" id="IPR052779">
    <property type="entry name" value="WDR62"/>
</dbReference>
<dbReference type="SUPFAM" id="SSF50978">
    <property type="entry name" value="WD40 repeat-like"/>
    <property type="match status" value="2"/>
</dbReference>
<reference evidence="3 4" key="1">
    <citation type="submission" date="2023-08" db="EMBL/GenBank/DDBJ databases">
        <title>A Necator americanus chromosomal reference genome.</title>
        <authorList>
            <person name="Ilik V."/>
            <person name="Petrzelkova K.J."/>
            <person name="Pardy F."/>
            <person name="Fuh T."/>
            <person name="Niatou-Singa F.S."/>
            <person name="Gouil Q."/>
            <person name="Baker L."/>
            <person name="Ritchie M.E."/>
            <person name="Jex A.R."/>
            <person name="Gazzola D."/>
            <person name="Li H."/>
            <person name="Toshio Fujiwara R."/>
            <person name="Zhan B."/>
            <person name="Aroian R.V."/>
            <person name="Pafco B."/>
            <person name="Schwarz E.M."/>
        </authorList>
    </citation>
    <scope>NUCLEOTIDE SEQUENCE [LARGE SCALE GENOMIC DNA]</scope>
    <source>
        <strain evidence="3 4">Aroian</strain>
        <tissue evidence="3">Whole animal</tissue>
    </source>
</reference>
<feature type="compositionally biased region" description="Polar residues" evidence="2">
    <location>
        <begin position="1418"/>
        <end position="1439"/>
    </location>
</feature>
<dbReference type="Pfam" id="PF00400">
    <property type="entry name" value="WD40"/>
    <property type="match status" value="5"/>
</dbReference>
<feature type="compositionally biased region" description="Polar residues" evidence="2">
    <location>
        <begin position="1276"/>
        <end position="1288"/>
    </location>
</feature>
<dbReference type="EMBL" id="JAVFWL010000005">
    <property type="protein sequence ID" value="KAK6754313.1"/>
    <property type="molecule type" value="Genomic_DNA"/>
</dbReference>
<feature type="compositionally biased region" description="Polar residues" evidence="2">
    <location>
        <begin position="847"/>
        <end position="862"/>
    </location>
</feature>
<feature type="compositionally biased region" description="Polar residues" evidence="2">
    <location>
        <begin position="1091"/>
        <end position="1115"/>
    </location>
</feature>
<gene>
    <name evidence="3" type="primary">Necator_chrV.g18154</name>
    <name evidence="3" type="ORF">RB195_013363</name>
</gene>
<dbReference type="SMART" id="SM00320">
    <property type="entry name" value="WD40"/>
    <property type="match status" value="12"/>
</dbReference>
<feature type="compositionally biased region" description="Basic and acidic residues" evidence="2">
    <location>
        <begin position="910"/>
        <end position="927"/>
    </location>
</feature>
<feature type="compositionally biased region" description="Basic and acidic residues" evidence="2">
    <location>
        <begin position="1260"/>
        <end position="1272"/>
    </location>
</feature>
<feature type="region of interest" description="Disordered" evidence="2">
    <location>
        <begin position="1"/>
        <end position="39"/>
    </location>
</feature>
<dbReference type="PROSITE" id="PS50082">
    <property type="entry name" value="WD_REPEATS_2"/>
    <property type="match status" value="1"/>
</dbReference>
<name>A0ABR1DVU3_NECAM</name>
<feature type="region of interest" description="Disordered" evidence="2">
    <location>
        <begin position="895"/>
        <end position="937"/>
    </location>
</feature>
<evidence type="ECO:0000313" key="4">
    <source>
        <dbReference type="Proteomes" id="UP001303046"/>
    </source>
</evidence>
<feature type="repeat" description="WD" evidence="1">
    <location>
        <begin position="452"/>
        <end position="470"/>
    </location>
</feature>
<feature type="compositionally biased region" description="Polar residues" evidence="2">
    <location>
        <begin position="1221"/>
        <end position="1230"/>
    </location>
</feature>
<protein>
    <recommendedName>
        <fullName evidence="5">WD domain, G-beta repeat protein</fullName>
    </recommendedName>
</protein>
<evidence type="ECO:0000256" key="1">
    <source>
        <dbReference type="PROSITE-ProRule" id="PRU00221"/>
    </source>
</evidence>
<feature type="compositionally biased region" description="Basic and acidic residues" evidence="2">
    <location>
        <begin position="1126"/>
        <end position="1151"/>
    </location>
</feature>
<sequence>MDRKRSVSRRPMVLPPKKEPERSRLPSAPSSADPPNKVKRITTLHIRRRATSGSALSRVPDAQKVGTLCKFSLLNEKCNAPVKLEAAFGRTAVGPNSLAVNERTGRIAYVAGATVVLTSFDGSRQSGEGHVVGAARHPFTCLAFSPCGRYIATGESGNQPHVRVWELRDDAGNFTGQSYRSFPYHTFSIVAVRFVPGTNLLVSVGCLHDGTICVWDWRSGAKLSTGKVTAVVNAIAISPDSSICVTVGSKHVKYWHLPAGDTQQGTGMQSRSAILADRRSSTFVDVVFVDAETVLSVTEDGVLVEFKNKKYVKIYRFEENCLPLCISVTNDAVVLGCTNGIVRLYDKQNLNVLCMLPHPAFIGMDPAVASTAELLEVHPQGVTYPDVRALCCTSTAPETFISAYSDRSMFVFRRGDNPSQWSKLSSSMAHVGAVTTVKRYPSRLPYLPTGSFITGGVDGTVRIWSMERNEDQICPIPGKNLLSPTLKKIIHVEENFGALVEPRGEQTALQLIRKTERKPRNLHRISKSQGDVNFLPNERNESTTGIRCLTVSPDGKHLVVGTKCGNIHVVDLSDPEMSQLEVISAHELDVQCLEYSNNARGAPYLLASGGRDRLVHIFRPAATSYDHCYVIDDHQSALTAVRFVQNENNDLYLFTCGSDKIIIIWRLVVFTHDVLRFNRENLISAPVGINDLLISMSGPSLMASCQDRQLRSYSFAGKLLTTVRGTGGEADLQQGFLGKFCLDPSCTYAASVCSDRHVYVVEAKTGKCVAAVTGIGESATDVEFSEDCRRLYVSASNGCIFVWRLSDTLIARMQSAKAALDTILARSESPDSLLGSGSEAVSEELPTDNTDTSSPQFGSRESLNNWRVNEAVTLHKGDEKSGSLIAEPAHVTRRTTSNLIGSTDVAPGEASDHDESKSDFISKRREPPTYTSSKSMMNLREMSTVGMHGVLTDQLDRPPRKIRSRWGDPLPNWQREEWNPSIIFQPSATTMSPTNQRFELSPQVSQAQGFVQLPRSVNRIQQSPTASLPKTPTTAVTQRSSPATPSVMTPSQSGLSQIASLARVQQQQKTFRRDSPDRVSLSKKHMENDTQPRTVWSPQAMTPKRTTSNMQSITPSGAAASAITRRQSEKFHVRFATRREEGDTAPRDRRQFFSLPRRGSANKEDDYTESNLHLRSRSQSPNHMMVNQHYARSPLTTASRELTKELQRRRDSDMSYAAASTRLTPAGSRSNLRDADTRKSTEALNKIAALRSKLHQSSENLRKSSDNLRFEAQDENAPTRTRSISNLRGGNALEAYGTFDADQNPNKEKTTEKKEDEEKSEIKPEEKKTESESASSLMQSRLLARSVGNVSASGGETVETTPASRLQNTINMLKKASNPDLTQPSLYEDPGSPCGEKMRRRGAVQKKVERYHPRNRTARQQTSEESDSNGSDASPLNQSINRRVLLAGNNRSVSAMETSARIGGLTARRLFDQQRYASTATATAASPRRTPNYLAQKMAGEDMVGPDLGSDDSPRSSVNSNEWHNLMEDGSVCQQLVRHVQECFEQLQMYADKAIQARMLVDESSITTEQKRVLMTEMEKMSQKISEKLMNSARSPSSLDDANGNDYTPKKNQYF</sequence>
<dbReference type="Proteomes" id="UP001303046">
    <property type="component" value="Unassembled WGS sequence"/>
</dbReference>
<feature type="region of interest" description="Disordered" evidence="2">
    <location>
        <begin position="1254"/>
        <end position="1339"/>
    </location>
</feature>
<keyword evidence="4" id="KW-1185">Reference proteome</keyword>
<organism evidence="3 4">
    <name type="scientific">Necator americanus</name>
    <name type="common">Human hookworm</name>
    <dbReference type="NCBI Taxonomy" id="51031"/>
    <lineage>
        <taxon>Eukaryota</taxon>
        <taxon>Metazoa</taxon>
        <taxon>Ecdysozoa</taxon>
        <taxon>Nematoda</taxon>
        <taxon>Chromadorea</taxon>
        <taxon>Rhabditida</taxon>
        <taxon>Rhabditina</taxon>
        <taxon>Rhabditomorpha</taxon>
        <taxon>Strongyloidea</taxon>
        <taxon>Ancylostomatidae</taxon>
        <taxon>Bunostominae</taxon>
        <taxon>Necator</taxon>
    </lineage>
</organism>
<comment type="caution">
    <text evidence="3">The sequence shown here is derived from an EMBL/GenBank/DDBJ whole genome shotgun (WGS) entry which is preliminary data.</text>
</comment>
<feature type="region of interest" description="Disordered" evidence="2">
    <location>
        <begin position="1067"/>
        <end position="1183"/>
    </location>
</feature>
<evidence type="ECO:0000313" key="3">
    <source>
        <dbReference type="EMBL" id="KAK6754313.1"/>
    </source>
</evidence>
<dbReference type="InterPro" id="IPR036322">
    <property type="entry name" value="WD40_repeat_dom_sf"/>
</dbReference>
<feature type="region of interest" description="Disordered" evidence="2">
    <location>
        <begin position="1376"/>
        <end position="1439"/>
    </location>
</feature>
<feature type="region of interest" description="Disordered" evidence="2">
    <location>
        <begin position="1583"/>
        <end position="1615"/>
    </location>
</feature>
<feature type="compositionally biased region" description="Polar residues" evidence="2">
    <location>
        <begin position="1169"/>
        <end position="1182"/>
    </location>
</feature>
<dbReference type="PANTHER" id="PTHR45589">
    <property type="entry name" value="WD REPEAT DOMAIN 62, ISOFORM G"/>
    <property type="match status" value="1"/>
</dbReference>
<accession>A0ABR1DVU3</accession>
<dbReference type="PANTHER" id="PTHR45589:SF3">
    <property type="entry name" value="WD REPEAT-CONTAINING PROTEIN 62"/>
    <property type="match status" value="1"/>
</dbReference>
<feature type="region of interest" description="Disordered" evidence="2">
    <location>
        <begin position="1205"/>
        <end position="1239"/>
    </location>
</feature>
<dbReference type="InterPro" id="IPR001680">
    <property type="entry name" value="WD40_rpt"/>
</dbReference>
<dbReference type="Gene3D" id="2.130.10.10">
    <property type="entry name" value="YVTN repeat-like/Quinoprotein amine dehydrogenase"/>
    <property type="match status" value="3"/>
</dbReference>
<evidence type="ECO:0008006" key="5">
    <source>
        <dbReference type="Google" id="ProtNLM"/>
    </source>
</evidence>
<dbReference type="InterPro" id="IPR015943">
    <property type="entry name" value="WD40/YVTN_repeat-like_dom_sf"/>
</dbReference>
<proteinExistence type="predicted"/>